<organism evidence="7">
    <name type="scientific">Nematocida ausubeli (strain ATCC PRA-371 / ERTm2)</name>
    <name type="common">Nematode killer fungus</name>
    <dbReference type="NCBI Taxonomy" id="1913371"/>
    <lineage>
        <taxon>Eukaryota</taxon>
        <taxon>Fungi</taxon>
        <taxon>Fungi incertae sedis</taxon>
        <taxon>Microsporidia</taxon>
        <taxon>Nematocida</taxon>
    </lineage>
</organism>
<gene>
    <name evidence="7" type="ORF">NERG_01112</name>
</gene>
<evidence type="ECO:0000256" key="5">
    <source>
        <dbReference type="ARBA" id="ARBA00023274"/>
    </source>
</evidence>
<dbReference type="PIRSF" id="PIRSF002162">
    <property type="entry name" value="Ribosomal_L6"/>
    <property type="match status" value="1"/>
</dbReference>
<dbReference type="HOGENOM" id="CLU_065464_0_0_1"/>
<dbReference type="GO" id="GO:0022625">
    <property type="term" value="C:cytosolic large ribosomal subunit"/>
    <property type="evidence" value="ECO:0007669"/>
    <property type="project" value="TreeGrafter"/>
</dbReference>
<evidence type="ECO:0000259" key="6">
    <source>
        <dbReference type="Pfam" id="PF00347"/>
    </source>
</evidence>
<dbReference type="SUPFAM" id="SSF56053">
    <property type="entry name" value="Ribosomal protein L6"/>
    <property type="match status" value="2"/>
</dbReference>
<dbReference type="AlphaFoldDB" id="H8ZCW5"/>
<evidence type="ECO:0000256" key="3">
    <source>
        <dbReference type="ARBA" id="ARBA00022884"/>
    </source>
</evidence>
<evidence type="ECO:0000256" key="2">
    <source>
        <dbReference type="ARBA" id="ARBA00022730"/>
    </source>
</evidence>
<accession>H8ZCW5</accession>
<dbReference type="InterPro" id="IPR020040">
    <property type="entry name" value="Ribosomal_uL6_a/b-dom"/>
</dbReference>
<dbReference type="FunFam" id="3.90.930.12:FF:000008">
    <property type="entry name" value="50S ribosomal protein L6"/>
    <property type="match status" value="1"/>
</dbReference>
<protein>
    <recommendedName>
        <fullName evidence="6">Large ribosomal subunit protein uL6 alpha-beta domain-containing protein</fullName>
    </recommendedName>
</protein>
<keyword evidence="5" id="KW-0687">Ribonucleoprotein</keyword>
<dbReference type="GO" id="GO:0019843">
    <property type="term" value="F:rRNA binding"/>
    <property type="evidence" value="ECO:0007669"/>
    <property type="project" value="UniProtKB-KW"/>
</dbReference>
<evidence type="ECO:0000256" key="1">
    <source>
        <dbReference type="ARBA" id="ARBA00009356"/>
    </source>
</evidence>
<evidence type="ECO:0000256" key="4">
    <source>
        <dbReference type="ARBA" id="ARBA00022980"/>
    </source>
</evidence>
<dbReference type="GO" id="GO:0002181">
    <property type="term" value="P:cytoplasmic translation"/>
    <property type="evidence" value="ECO:0007669"/>
    <property type="project" value="TreeGrafter"/>
</dbReference>
<dbReference type="EMBL" id="JH604635">
    <property type="protein sequence ID" value="EHY65505.1"/>
    <property type="molecule type" value="Genomic_DNA"/>
</dbReference>
<evidence type="ECO:0000313" key="7">
    <source>
        <dbReference type="EMBL" id="EHY65505.1"/>
    </source>
</evidence>
<reference evidence="7" key="1">
    <citation type="submission" date="2011-03" db="EMBL/GenBank/DDBJ databases">
        <title>The Genome Sequence of Nematocida sp1 strain ERTm2.</title>
        <authorList>
            <consortium name="The Broad Institute Genome Sequencing Platform"/>
            <consortium name="The Broad Institute Genome Sequencing Center for Infectious Disease"/>
            <person name="Cuomo C."/>
            <person name="Troemel E."/>
            <person name="Young S.K."/>
            <person name="Zeng Q."/>
            <person name="Gargeya S."/>
            <person name="Fitzgerald M."/>
            <person name="Haas B."/>
            <person name="Abouelleil A."/>
            <person name="Alvarado L."/>
            <person name="Arachchi H.M."/>
            <person name="Berlin A."/>
            <person name="Brown A."/>
            <person name="Chapman S.B."/>
            <person name="Chen Z."/>
            <person name="Dunbar C."/>
            <person name="Freedman E."/>
            <person name="Gearin G."/>
            <person name="Gellesch M."/>
            <person name="Goldberg J."/>
            <person name="Griggs A."/>
            <person name="Gujja S."/>
            <person name="Heilman E.R."/>
            <person name="Heiman D."/>
            <person name="Howarth C."/>
            <person name="Larson L."/>
            <person name="Lui A."/>
            <person name="MacDonald P.J.P."/>
            <person name="Mehta T."/>
            <person name="Montmayeur A."/>
            <person name="Murphy C."/>
            <person name="Neiman D."/>
            <person name="Pearson M."/>
            <person name="Priest M."/>
            <person name="Roberts A."/>
            <person name="Saif S."/>
            <person name="Shea T."/>
            <person name="Shenoy N."/>
            <person name="Sisk P."/>
            <person name="Stolte C."/>
            <person name="Sykes S."/>
            <person name="White J."/>
            <person name="Yandava C."/>
            <person name="Wortman J."/>
            <person name="Nusbaum C."/>
            <person name="Birren B."/>
        </authorList>
    </citation>
    <scope>NUCLEOTIDE SEQUENCE</scope>
    <source>
        <strain evidence="7">ERTm2</strain>
    </source>
</reference>
<dbReference type="InterPro" id="IPR000702">
    <property type="entry name" value="Ribosomal_uL6-like"/>
</dbReference>
<proteinExistence type="inferred from homology"/>
<feature type="domain" description="Large ribosomal subunit protein uL6 alpha-beta" evidence="6">
    <location>
        <begin position="12"/>
        <end position="84"/>
    </location>
</feature>
<dbReference type="STRING" id="944018.H8ZCW5"/>
<dbReference type="Proteomes" id="UP000005622">
    <property type="component" value="Unassembled WGS sequence"/>
</dbReference>
<dbReference type="Gene3D" id="3.90.930.12">
    <property type="entry name" value="Ribosomal protein L6, alpha-beta domain"/>
    <property type="match status" value="2"/>
</dbReference>
<keyword evidence="3" id="KW-0694">RNA-binding</keyword>
<name>H8ZCW5_NEMA1</name>
<dbReference type="InterPro" id="IPR036789">
    <property type="entry name" value="Ribosomal_uL6-like_a/b-dom_sf"/>
</dbReference>
<dbReference type="PANTHER" id="PTHR11655">
    <property type="entry name" value="60S/50S RIBOSOMAL PROTEIN L6/L9"/>
    <property type="match status" value="1"/>
</dbReference>
<dbReference type="PANTHER" id="PTHR11655:SF16">
    <property type="entry name" value="60S RIBOSOMAL PROTEIN L9"/>
    <property type="match status" value="1"/>
</dbReference>
<comment type="similarity">
    <text evidence="1">Belongs to the universal ribosomal protein uL6 family.</text>
</comment>
<keyword evidence="2" id="KW-0699">rRNA-binding</keyword>
<sequence>MRILLTEEKVNIPEGCIVTEKNKILTVSGPKGTETLDISHMLLSVDIEEDALYVRLWSARRKETPIVRTCASLINNLVIGCTKGFLYKVKAIYKHFPITMLIEDAGKTVIIKNFLGSKCDRVIKMRGSAIAKLGQEKDYLHIEGPNMQTVSQSAANICQKCVPKNKDLRVFLDGTFVVSKGTVDQ</sequence>
<dbReference type="Pfam" id="PF00347">
    <property type="entry name" value="Ribosomal_L6"/>
    <property type="match status" value="1"/>
</dbReference>
<keyword evidence="4" id="KW-0689">Ribosomal protein</keyword>
<dbReference type="GO" id="GO:0003735">
    <property type="term" value="F:structural constituent of ribosome"/>
    <property type="evidence" value="ECO:0007669"/>
    <property type="project" value="InterPro"/>
</dbReference>